<protein>
    <submittedName>
        <fullName evidence="1">Uncharacterized protein</fullName>
    </submittedName>
</protein>
<proteinExistence type="predicted"/>
<evidence type="ECO:0000313" key="1">
    <source>
        <dbReference type="EMBL" id="EGF08897.1"/>
    </source>
</evidence>
<name>F2BF25_9NEIS</name>
<gene>
    <name evidence="1" type="ORF">HMPREF9123_2332</name>
</gene>
<dbReference type="Proteomes" id="UP000004105">
    <property type="component" value="Unassembled WGS sequence"/>
</dbReference>
<evidence type="ECO:0000313" key="2">
    <source>
        <dbReference type="Proteomes" id="UP000004105"/>
    </source>
</evidence>
<sequence>MKRPSRKQEASHSEKQISDGLCHLSRVCHSKAMHAVYALQQMPASGKP</sequence>
<organism evidence="1 2">
    <name type="scientific">Neisseria bacilliformis ATCC BAA-1200</name>
    <dbReference type="NCBI Taxonomy" id="888742"/>
    <lineage>
        <taxon>Bacteria</taxon>
        <taxon>Pseudomonadati</taxon>
        <taxon>Pseudomonadota</taxon>
        <taxon>Betaproteobacteria</taxon>
        <taxon>Neisseriales</taxon>
        <taxon>Neisseriaceae</taxon>
        <taxon>Neisseria</taxon>
    </lineage>
</organism>
<reference evidence="1 2" key="1">
    <citation type="submission" date="2011-02" db="EMBL/GenBank/DDBJ databases">
        <authorList>
            <person name="Muzny D."/>
            <person name="Qin X."/>
            <person name="Deng J."/>
            <person name="Jiang H."/>
            <person name="Liu Y."/>
            <person name="Qu J."/>
            <person name="Song X.-Z."/>
            <person name="Zhang L."/>
            <person name="Thornton R."/>
            <person name="Coyle M."/>
            <person name="Francisco L."/>
            <person name="Jackson L."/>
            <person name="Javaid M."/>
            <person name="Korchina V."/>
            <person name="Kovar C."/>
            <person name="Mata R."/>
            <person name="Mathew T."/>
            <person name="Ngo R."/>
            <person name="Nguyen L."/>
            <person name="Nguyen N."/>
            <person name="Okwuonu G."/>
            <person name="Ongeri F."/>
            <person name="Pham C."/>
            <person name="Simmons D."/>
            <person name="Wilczek-Boney K."/>
            <person name="Hale W."/>
            <person name="Jakkamsetti A."/>
            <person name="Pham P."/>
            <person name="Ruth R."/>
            <person name="San Lucas F."/>
            <person name="Warren J."/>
            <person name="Zhang J."/>
            <person name="Zhao Z."/>
            <person name="Zhou C."/>
            <person name="Zhu D."/>
            <person name="Lee S."/>
            <person name="Bess C."/>
            <person name="Blankenburg K."/>
            <person name="Forbes L."/>
            <person name="Fu Q."/>
            <person name="Gubbala S."/>
            <person name="Hirani K."/>
            <person name="Jayaseelan J.C."/>
            <person name="Lara F."/>
            <person name="Munidasa M."/>
            <person name="Palculict T."/>
            <person name="Patil S."/>
            <person name="Pu L.-L."/>
            <person name="Saada N."/>
            <person name="Tang L."/>
            <person name="Weissenberger G."/>
            <person name="Zhu Y."/>
            <person name="Hemphill L."/>
            <person name="Shang Y."/>
            <person name="Youmans B."/>
            <person name="Ayvaz T."/>
            <person name="Ross M."/>
            <person name="Santibanez J."/>
            <person name="Aqrawi P."/>
            <person name="Gross S."/>
            <person name="Joshi V."/>
            <person name="Fowler G."/>
            <person name="Nazareth L."/>
            <person name="Reid J."/>
            <person name="Worley K."/>
            <person name="Petrosino J."/>
            <person name="Highlander S."/>
            <person name="Gibbs R."/>
        </authorList>
    </citation>
    <scope>NUCLEOTIDE SEQUENCE [LARGE SCALE GENOMIC DNA]</scope>
    <source>
        <strain evidence="1 2">ATCC BAA-1200</strain>
    </source>
</reference>
<dbReference type="HOGENOM" id="CLU_3155221_0_0_4"/>
<accession>F2BF25</accession>
<keyword evidence="2" id="KW-1185">Reference proteome</keyword>
<dbReference type="EMBL" id="AFAY01000048">
    <property type="protein sequence ID" value="EGF08897.1"/>
    <property type="molecule type" value="Genomic_DNA"/>
</dbReference>
<dbReference type="AlphaFoldDB" id="F2BF25"/>
<comment type="caution">
    <text evidence="1">The sequence shown here is derived from an EMBL/GenBank/DDBJ whole genome shotgun (WGS) entry which is preliminary data.</text>
</comment>